<feature type="region of interest" description="Disordered" evidence="1">
    <location>
        <begin position="360"/>
        <end position="402"/>
    </location>
</feature>
<evidence type="ECO:0000313" key="3">
    <source>
        <dbReference type="Proteomes" id="UP001161757"/>
    </source>
</evidence>
<protein>
    <submittedName>
        <fullName evidence="2">Uncharacterized protein</fullName>
    </submittedName>
</protein>
<dbReference type="EMBL" id="JAJGCB010000030">
    <property type="protein sequence ID" value="KAJ8986919.1"/>
    <property type="molecule type" value="Genomic_DNA"/>
</dbReference>
<feature type="region of interest" description="Disordered" evidence="1">
    <location>
        <begin position="215"/>
        <end position="234"/>
    </location>
</feature>
<sequence>MSTSIMHAPLGGRADSPSSKSALSQQIEHGEGERTPKSSSVSVRSSPKPRSLSDASKPILSPSPAFREPLRRVSKDDSSITGQSAPSASPRPPSFHIRGLSLHVPLADTQDGQTGSNIPRIPLSPKLDSSQIYGSPSSMLPRRSRGLDYTRACTNLHHSTLAEASPDASPITGRGIQIPSRRGFASNVLDSPSNQSSNALWTSLSNEKTNLSSSVSSVNMLGSDSDSDSDSSSDMAIDREMDDAILNTPAASRINAGLVPGLMNSPGLEWMNNNQPSPAQASLMTFQPNLMSFRRARTHKGKSQHSSSSVSMKSSKPSPGPLSPGILKSVENAGSGYFGTGLTKQQVQSRRESLSLGTNDLHLSDSEEGSNNKPAAGQSASDMDGAGSEGPRGVIRRAVTRRGNLFPKTKGFARIRAQLIEESAPIESEARREAEVIRQVHENDPTAPQSTSPNLQANTGGATEPVEDSIEDMAMEPATTLPLDSFSRQAERNSAGSTFWNNFDERYRTPPPSMLPRDSTSAISDDAMDTPGSALGDNLALRNFNRRSRSSTPLASYPPTAGDVARRVNNKRRREEDFDPIYTKRRAVSPGMSVQSSPILSQSPVFNSDKVWAKLPPKANGHGLNGHGHGHGDRSNSGGSMNGTKKVGLQGMNETNEGLMSMTID</sequence>
<evidence type="ECO:0000256" key="1">
    <source>
        <dbReference type="SAM" id="MobiDB-lite"/>
    </source>
</evidence>
<feature type="compositionally biased region" description="Polar residues" evidence="1">
    <location>
        <begin position="127"/>
        <end position="138"/>
    </location>
</feature>
<name>A0AAN6ELR3_EXODE</name>
<dbReference type="Proteomes" id="UP001161757">
    <property type="component" value="Unassembled WGS sequence"/>
</dbReference>
<feature type="region of interest" description="Disordered" evidence="1">
    <location>
        <begin position="296"/>
        <end position="329"/>
    </location>
</feature>
<accession>A0AAN6ELR3</accession>
<feature type="compositionally biased region" description="Polar residues" evidence="1">
    <location>
        <begin position="16"/>
        <end position="27"/>
    </location>
</feature>
<feature type="compositionally biased region" description="Polar residues" evidence="1">
    <location>
        <begin position="369"/>
        <end position="381"/>
    </location>
</feature>
<reference evidence="2" key="1">
    <citation type="submission" date="2023-01" db="EMBL/GenBank/DDBJ databases">
        <title>Exophiala dermititidis isolated from Cystic Fibrosis Patient.</title>
        <authorList>
            <person name="Kurbessoian T."/>
            <person name="Crocker A."/>
            <person name="Murante D."/>
            <person name="Hogan D.A."/>
            <person name="Stajich J.E."/>
        </authorList>
    </citation>
    <scope>NUCLEOTIDE SEQUENCE</scope>
    <source>
        <strain evidence="2">Ex8</strain>
    </source>
</reference>
<dbReference type="PANTHER" id="PTHR42106">
    <property type="entry name" value="CHROMOSOME 10, WHOLE GENOME SHOTGUN SEQUENCE"/>
    <property type="match status" value="1"/>
</dbReference>
<feature type="region of interest" description="Disordered" evidence="1">
    <location>
        <begin position="1"/>
        <end position="144"/>
    </location>
</feature>
<feature type="region of interest" description="Disordered" evidence="1">
    <location>
        <begin position="543"/>
        <end position="581"/>
    </location>
</feature>
<feature type="compositionally biased region" description="Basic and acidic residues" evidence="1">
    <location>
        <begin position="68"/>
        <end position="78"/>
    </location>
</feature>
<comment type="caution">
    <text evidence="2">The sequence shown here is derived from an EMBL/GenBank/DDBJ whole genome shotgun (WGS) entry which is preliminary data.</text>
</comment>
<proteinExistence type="predicted"/>
<organism evidence="2 3">
    <name type="scientific">Exophiala dermatitidis</name>
    <name type="common">Black yeast-like fungus</name>
    <name type="synonym">Wangiella dermatitidis</name>
    <dbReference type="NCBI Taxonomy" id="5970"/>
    <lineage>
        <taxon>Eukaryota</taxon>
        <taxon>Fungi</taxon>
        <taxon>Dikarya</taxon>
        <taxon>Ascomycota</taxon>
        <taxon>Pezizomycotina</taxon>
        <taxon>Eurotiomycetes</taxon>
        <taxon>Chaetothyriomycetidae</taxon>
        <taxon>Chaetothyriales</taxon>
        <taxon>Herpotrichiellaceae</taxon>
        <taxon>Exophiala</taxon>
    </lineage>
</organism>
<feature type="region of interest" description="Disordered" evidence="1">
    <location>
        <begin position="442"/>
        <end position="464"/>
    </location>
</feature>
<feature type="compositionally biased region" description="Polar residues" evidence="1">
    <location>
        <begin position="446"/>
        <end position="461"/>
    </location>
</feature>
<feature type="compositionally biased region" description="Low complexity" evidence="1">
    <location>
        <begin position="304"/>
        <end position="329"/>
    </location>
</feature>
<feature type="region of interest" description="Disordered" evidence="1">
    <location>
        <begin position="618"/>
        <end position="649"/>
    </location>
</feature>
<dbReference type="PANTHER" id="PTHR42106:SF1">
    <property type="match status" value="1"/>
</dbReference>
<feature type="compositionally biased region" description="Low complexity" evidence="1">
    <location>
        <begin position="37"/>
        <end position="50"/>
    </location>
</feature>
<dbReference type="AlphaFoldDB" id="A0AAN6ELR3"/>
<evidence type="ECO:0000313" key="2">
    <source>
        <dbReference type="EMBL" id="KAJ8986919.1"/>
    </source>
</evidence>
<gene>
    <name evidence="2" type="ORF">HRR80_009044</name>
</gene>